<evidence type="ECO:0000313" key="8">
    <source>
        <dbReference type="EMBL" id="ALU31617.1"/>
    </source>
</evidence>
<sequence length="164" mass="18788">MPRSLRAELSKPYGVLFINENKLKQFLINKSNSRLITVGDVVTQTILKFHIKPFLAIVDGKTKRKLVKENFGQFEYIKVKNEPGLIRLSTIREIKDILVHNENDKILMVDGEEDLLVIPVVIYGNFGDIIIYGQPNAGVVVTLNNDFLKRRVLEIFKKFQVTSC</sequence>
<organism evidence="8 9">
    <name type="scientific">Sulfolobus acidocaldarius</name>
    <dbReference type="NCBI Taxonomy" id="2285"/>
    <lineage>
        <taxon>Archaea</taxon>
        <taxon>Thermoproteota</taxon>
        <taxon>Thermoprotei</taxon>
        <taxon>Sulfolobales</taxon>
        <taxon>Sulfolobaceae</taxon>
        <taxon>Sulfolobus</taxon>
    </lineage>
</organism>
<dbReference type="GO" id="GO:0016301">
    <property type="term" value="F:kinase activity"/>
    <property type="evidence" value="ECO:0007669"/>
    <property type="project" value="UniProtKB-UniRule"/>
</dbReference>
<proteinExistence type="inferred from homology"/>
<dbReference type="PANTHER" id="PTHR40732">
    <property type="entry name" value="UPF0218 PROTEIN TK1697"/>
    <property type="match status" value="1"/>
</dbReference>
<evidence type="ECO:0000256" key="5">
    <source>
        <dbReference type="ARBA" id="ARBA00023134"/>
    </source>
</evidence>
<evidence type="ECO:0000256" key="6">
    <source>
        <dbReference type="HAMAP-Rule" id="MF_00590"/>
    </source>
</evidence>
<dbReference type="UniPathway" id="UPA00241"/>
<dbReference type="Pfam" id="PF04019">
    <property type="entry name" value="DUF359"/>
    <property type="match status" value="1"/>
</dbReference>
<dbReference type="SMR" id="A0A0U2Y7V1"/>
<dbReference type="Proteomes" id="UP000065473">
    <property type="component" value="Chromosome"/>
</dbReference>
<dbReference type="GO" id="GO:0005525">
    <property type="term" value="F:GTP binding"/>
    <property type="evidence" value="ECO:0007669"/>
    <property type="project" value="UniProtKB-UniRule"/>
</dbReference>
<evidence type="ECO:0000313" key="9">
    <source>
        <dbReference type="Proteomes" id="UP000060043"/>
    </source>
</evidence>
<keyword evidence="3 6" id="KW-0418">Kinase</keyword>
<dbReference type="PIRSF" id="PIRSF006533">
    <property type="entry name" value="UCP006533"/>
    <property type="match status" value="1"/>
</dbReference>
<comment type="function">
    <text evidence="6">Catalyzes the GTP-dependent phosphorylation of the 3'-hydroxyl group of dephosphocoenzyme A to form coenzyme A (CoA).</text>
</comment>
<gene>
    <name evidence="7" type="ORF">ATY89_02230</name>
    <name evidence="8" type="ORF">ATZ20_05265</name>
</gene>
<dbReference type="RefSeq" id="WP_011277705.1">
    <property type="nucleotide sequence ID" value="NZ_BHWZ01000001.1"/>
</dbReference>
<name>A0A0U2Y7V1_9CREN</name>
<feature type="binding site" evidence="6">
    <location>
        <position position="59"/>
    </location>
    <ligand>
        <name>GTP</name>
        <dbReference type="ChEBI" id="CHEBI:37565"/>
    </ligand>
</feature>
<feature type="binding site" evidence="6">
    <location>
        <position position="41"/>
    </location>
    <ligand>
        <name>GTP</name>
        <dbReference type="ChEBI" id="CHEBI:37565"/>
    </ligand>
</feature>
<evidence type="ECO:0000313" key="7">
    <source>
        <dbReference type="EMBL" id="ALU28895.1"/>
    </source>
</evidence>
<evidence type="ECO:0000256" key="3">
    <source>
        <dbReference type="ARBA" id="ARBA00022777"/>
    </source>
</evidence>
<keyword evidence="2 6" id="KW-0547">Nucleotide-binding</keyword>
<keyword evidence="4 6" id="KW-0173">Coenzyme A biosynthesis</keyword>
<feature type="binding site" evidence="6">
    <location>
        <position position="61"/>
    </location>
    <ligand>
        <name>GTP</name>
        <dbReference type="ChEBI" id="CHEBI:37565"/>
    </ligand>
</feature>
<evidence type="ECO:0000256" key="2">
    <source>
        <dbReference type="ARBA" id="ARBA00022741"/>
    </source>
</evidence>
<evidence type="ECO:0000313" key="10">
    <source>
        <dbReference type="Proteomes" id="UP000065473"/>
    </source>
</evidence>
<evidence type="ECO:0000256" key="4">
    <source>
        <dbReference type="ARBA" id="ARBA00022993"/>
    </source>
</evidence>
<comment type="caution">
    <text evidence="6">Lacks conserved residue(s) required for the propagation of feature annotation.</text>
</comment>
<dbReference type="Proteomes" id="UP000060043">
    <property type="component" value="Chromosome"/>
</dbReference>
<comment type="catalytic activity">
    <reaction evidence="6">
        <text>3'-dephospho-CoA + GTP = GDP + CoA + H(+)</text>
        <dbReference type="Rhea" id="RHEA:61156"/>
        <dbReference type="ChEBI" id="CHEBI:15378"/>
        <dbReference type="ChEBI" id="CHEBI:37565"/>
        <dbReference type="ChEBI" id="CHEBI:57287"/>
        <dbReference type="ChEBI" id="CHEBI:57328"/>
        <dbReference type="ChEBI" id="CHEBI:58189"/>
        <dbReference type="EC" id="2.7.1.237"/>
    </reaction>
</comment>
<dbReference type="OMA" id="AIYDHKT"/>
<dbReference type="GeneID" id="14551349"/>
<dbReference type="EC" id="2.7.1.237" evidence="6"/>
<reference evidence="9 10" key="1">
    <citation type="submission" date="2015-12" db="EMBL/GenBank/DDBJ databases">
        <title>A stable core within a dynamic pangenome in Sulfolobus acidocaldarius.</title>
        <authorList>
            <person name="Anderson R."/>
            <person name="Kouris A."/>
            <person name="Seward C."/>
            <person name="Campbell K."/>
            <person name="Whitaker R."/>
        </authorList>
    </citation>
    <scope>NUCLEOTIDE SEQUENCE [LARGE SCALE GENOMIC DNA]</scope>
    <source>
        <strain evidence="7 10">GG12-C01-09</strain>
        <strain evidence="8 9">NG05B_CO5_07</strain>
    </source>
</reference>
<dbReference type="HAMAP" id="MF_00590">
    <property type="entry name" value="Dephospho_CoA_kinase_GTP_dep"/>
    <property type="match status" value="1"/>
</dbReference>
<feature type="binding site" evidence="6">
    <location>
        <position position="113"/>
    </location>
    <ligand>
        <name>GTP</name>
        <dbReference type="ChEBI" id="CHEBI:37565"/>
    </ligand>
</feature>
<dbReference type="GO" id="GO:0015937">
    <property type="term" value="P:coenzyme A biosynthetic process"/>
    <property type="evidence" value="ECO:0007669"/>
    <property type="project" value="UniProtKB-UniRule"/>
</dbReference>
<comment type="pathway">
    <text evidence="6">Cofactor biosynthesis; coenzyme A biosynthesis.</text>
</comment>
<evidence type="ECO:0000256" key="1">
    <source>
        <dbReference type="ARBA" id="ARBA00022679"/>
    </source>
</evidence>
<dbReference type="PANTHER" id="PTHR40732:SF1">
    <property type="entry name" value="GTP-DEPENDENT DEPHOSPHO-COA KINASE"/>
    <property type="match status" value="1"/>
</dbReference>
<dbReference type="EMBL" id="CP013695">
    <property type="protein sequence ID" value="ALU31617.1"/>
    <property type="molecule type" value="Genomic_DNA"/>
</dbReference>
<dbReference type="AlphaFoldDB" id="A0A0U2Y7V1"/>
<protein>
    <recommendedName>
        <fullName evidence="6">GTP-dependent dephospho-CoA kinase</fullName>
        <ecNumber evidence="6">2.7.1.237</ecNumber>
    </recommendedName>
    <alternativeName>
        <fullName evidence="6">Dephospho-coenzyme A kinase</fullName>
        <shortName evidence="6">DPCK</shortName>
    </alternativeName>
</protein>
<dbReference type="InterPro" id="IPR007164">
    <property type="entry name" value="GTP-dep_dephospho-CoA_kin"/>
</dbReference>
<comment type="similarity">
    <text evidence="6">Belongs to the GTP-dependent DPCK family.</text>
</comment>
<keyword evidence="5 6" id="KW-0342">GTP-binding</keyword>
<feature type="binding site" evidence="6">
    <location>
        <position position="42"/>
    </location>
    <ligand>
        <name>GTP</name>
        <dbReference type="ChEBI" id="CHEBI:37565"/>
    </ligand>
</feature>
<keyword evidence="1 6" id="KW-0808">Transferase</keyword>
<dbReference type="STRING" id="1435377.SUSAZ_03790"/>
<dbReference type="OrthoDB" id="15447at2157"/>
<accession>A0A0U2Y7V1</accession>
<dbReference type="EMBL" id="CP013694">
    <property type="protein sequence ID" value="ALU28895.1"/>
    <property type="molecule type" value="Genomic_DNA"/>
</dbReference>
<feature type="binding site" evidence="6">
    <location>
        <position position="40"/>
    </location>
    <ligand>
        <name>GTP</name>
        <dbReference type="ChEBI" id="CHEBI:37565"/>
    </ligand>
</feature>